<sequence>MLRANRRDAAPMDVQSPGTYSRRQRHVPMEACLTRQAAPAACPDHRQPYRPNLPGRRPATIWGLRLSVLLATAAGGMGTGAGVMALLLPATESQPVEQAEALPAIEPIAPRPEVLIPTTDPATIVAAVLSRGGRSDPFAPPPAVLPVADAPASDPFAIPAAVPMAPATARADATTRVLPPPALMRRLLPPAALATRIAAFDPRPALTELPPAPVAPPVEPAPPTAPSVFVETPAAIGGPAIAAAPAAGEPNLAALRVEPAVPSGSLVAAAADPMTPLQLMGTALSGERRIALIRSGDPASTLAVSEGDTVAGWFIQTIAEDQVVVVQNDRQQILKVGN</sequence>
<evidence type="ECO:0000313" key="4">
    <source>
        <dbReference type="Proteomes" id="UP000000557"/>
    </source>
</evidence>
<dbReference type="Proteomes" id="UP000000557">
    <property type="component" value="Chromosome"/>
</dbReference>
<keyword evidence="2" id="KW-0472">Membrane</keyword>
<evidence type="ECO:0000256" key="2">
    <source>
        <dbReference type="SAM" id="Phobius"/>
    </source>
</evidence>
<dbReference type="EnsemblBacteria" id="BAC90917">
    <property type="protein sequence ID" value="BAC90917"/>
    <property type="gene ID" value="BAC90917"/>
</dbReference>
<dbReference type="KEGG" id="gvi:gll2976"/>
<proteinExistence type="predicted"/>
<reference evidence="3 4" key="1">
    <citation type="journal article" date="2003" name="DNA Res.">
        <title>Complete genome structure of Gloeobacter violaceus PCC 7421, a cyanobacterium that lacks thylakoids.</title>
        <authorList>
            <person name="Nakamura Y."/>
            <person name="Kaneko T."/>
            <person name="Sato S."/>
            <person name="Mimuro M."/>
            <person name="Miyashita H."/>
            <person name="Tsuchiya T."/>
            <person name="Sasamoto S."/>
            <person name="Watanabe A."/>
            <person name="Kawashima K."/>
            <person name="Kishida Y."/>
            <person name="Kiyokawa C."/>
            <person name="Kohara M."/>
            <person name="Matsumoto M."/>
            <person name="Matsuno A."/>
            <person name="Nakazaki N."/>
            <person name="Shimpo S."/>
            <person name="Takeuchi C."/>
            <person name="Yamada M."/>
            <person name="Tabata S."/>
        </authorList>
    </citation>
    <scope>NUCLEOTIDE SEQUENCE [LARGE SCALE GENOMIC DNA]</scope>
    <source>
        <strain evidence="4">ATCC 29082 / PCC 7421</strain>
    </source>
</reference>
<name>Q7NCK2_GLOVI</name>
<accession>Q7NCK2</accession>
<feature type="compositionally biased region" description="Basic and acidic residues" evidence="1">
    <location>
        <begin position="1"/>
        <end position="10"/>
    </location>
</feature>
<dbReference type="HOGENOM" id="CLU_820760_0_0_3"/>
<feature type="transmembrane region" description="Helical" evidence="2">
    <location>
        <begin position="66"/>
        <end position="88"/>
    </location>
</feature>
<organism evidence="3 4">
    <name type="scientific">Gloeobacter violaceus (strain ATCC 29082 / PCC 7421)</name>
    <dbReference type="NCBI Taxonomy" id="251221"/>
    <lineage>
        <taxon>Bacteria</taxon>
        <taxon>Bacillati</taxon>
        <taxon>Cyanobacteriota</taxon>
        <taxon>Cyanophyceae</taxon>
        <taxon>Gloeobacterales</taxon>
        <taxon>Gloeobacteraceae</taxon>
        <taxon>Gloeobacter</taxon>
    </lineage>
</organism>
<dbReference type="STRING" id="251221.gene:10760480"/>
<dbReference type="AlphaFoldDB" id="Q7NCK2"/>
<keyword evidence="4" id="KW-1185">Reference proteome</keyword>
<keyword evidence="2" id="KW-1133">Transmembrane helix</keyword>
<gene>
    <name evidence="3" type="ordered locus">gll2976</name>
</gene>
<feature type="region of interest" description="Disordered" evidence="1">
    <location>
        <begin position="1"/>
        <end position="22"/>
    </location>
</feature>
<reference evidence="3 4" key="2">
    <citation type="journal article" date="2003" name="DNA Res.">
        <title>Complete genome structure of Gloeobacter violaceus PCC 7421, a cyanobacterium that lacks thylakoids (supplement).</title>
        <authorList>
            <person name="Nakamura Y."/>
            <person name="Kaneko T."/>
            <person name="Sato S."/>
            <person name="Mimuro M."/>
            <person name="Miyashita H."/>
            <person name="Tsuchiya T."/>
            <person name="Sasamoto S."/>
            <person name="Watanabe A."/>
            <person name="Kawashima K."/>
            <person name="Kishida Y."/>
            <person name="Kiyokawa C."/>
            <person name="Kohara M."/>
            <person name="Matsumoto M."/>
            <person name="Matsuno A."/>
            <person name="Nakazaki N."/>
            <person name="Shimpo S."/>
            <person name="Takeuchi C."/>
            <person name="Yamada M."/>
            <person name="Tabata S."/>
        </authorList>
    </citation>
    <scope>NUCLEOTIDE SEQUENCE [LARGE SCALE GENOMIC DNA]</scope>
    <source>
        <strain evidence="4">ATCC 29082 / PCC 7421</strain>
    </source>
</reference>
<protein>
    <submittedName>
        <fullName evidence="3">Gll2976 protein</fullName>
    </submittedName>
</protein>
<evidence type="ECO:0000256" key="1">
    <source>
        <dbReference type="SAM" id="MobiDB-lite"/>
    </source>
</evidence>
<keyword evidence="2" id="KW-0812">Transmembrane</keyword>
<dbReference type="InParanoid" id="Q7NCK2"/>
<evidence type="ECO:0000313" key="3">
    <source>
        <dbReference type="EMBL" id="BAC90917.1"/>
    </source>
</evidence>
<dbReference type="EMBL" id="BA000045">
    <property type="protein sequence ID" value="BAC90917.1"/>
    <property type="molecule type" value="Genomic_DNA"/>
</dbReference>